<accession>A0A895YHU8</accession>
<dbReference type="AlphaFoldDB" id="A0A895YHU8"/>
<dbReference type="CDD" id="cd02440">
    <property type="entry name" value="AdoMet_MTases"/>
    <property type="match status" value="1"/>
</dbReference>
<proteinExistence type="predicted"/>
<dbReference type="GO" id="GO:0032259">
    <property type="term" value="P:methylation"/>
    <property type="evidence" value="ECO:0007669"/>
    <property type="project" value="UniProtKB-KW"/>
</dbReference>
<keyword evidence="2" id="KW-1185">Reference proteome</keyword>
<evidence type="ECO:0000313" key="2">
    <source>
        <dbReference type="Proteomes" id="UP000662857"/>
    </source>
</evidence>
<keyword evidence="1" id="KW-0808">Transferase</keyword>
<reference evidence="1" key="1">
    <citation type="submission" date="2021-02" db="EMBL/GenBank/DDBJ databases">
        <title>Natrosporangium hydrolyticum gen. nov., sp. nov, a haloalkaliphilic actinobacterium from a soda solonchak soil.</title>
        <authorList>
            <person name="Sorokin D.Y."/>
            <person name="Khijniak T.V."/>
            <person name="Zakharycheva A.P."/>
            <person name="Boueva O.V."/>
            <person name="Ariskina E.V."/>
            <person name="Hahnke R.L."/>
            <person name="Bunk B."/>
            <person name="Sproer C."/>
            <person name="Schumann P."/>
            <person name="Evtushenko L.I."/>
            <person name="Kublanov I.V."/>
        </authorList>
    </citation>
    <scope>NUCLEOTIDE SEQUENCE</scope>
    <source>
        <strain evidence="1">DSM 106523</strain>
    </source>
</reference>
<evidence type="ECO:0000313" key="1">
    <source>
        <dbReference type="EMBL" id="QSB17417.1"/>
    </source>
</evidence>
<dbReference type="InterPro" id="IPR029063">
    <property type="entry name" value="SAM-dependent_MTases_sf"/>
</dbReference>
<organism evidence="1 2">
    <name type="scientific">Natronosporangium hydrolyticum</name>
    <dbReference type="NCBI Taxonomy" id="2811111"/>
    <lineage>
        <taxon>Bacteria</taxon>
        <taxon>Bacillati</taxon>
        <taxon>Actinomycetota</taxon>
        <taxon>Actinomycetes</taxon>
        <taxon>Micromonosporales</taxon>
        <taxon>Micromonosporaceae</taxon>
        <taxon>Natronosporangium</taxon>
    </lineage>
</organism>
<dbReference type="Proteomes" id="UP000662857">
    <property type="component" value="Chromosome"/>
</dbReference>
<name>A0A895YHU8_9ACTN</name>
<dbReference type="SUPFAM" id="SSF53335">
    <property type="entry name" value="S-adenosyl-L-methionine-dependent methyltransferases"/>
    <property type="match status" value="1"/>
</dbReference>
<dbReference type="EMBL" id="CP070499">
    <property type="protein sequence ID" value="QSB17417.1"/>
    <property type="molecule type" value="Genomic_DNA"/>
</dbReference>
<dbReference type="KEGG" id="nhy:JQS43_18030"/>
<protein>
    <submittedName>
        <fullName evidence="1">SAM-dependent methyltransferase</fullName>
    </submittedName>
</protein>
<dbReference type="GO" id="GO:0008168">
    <property type="term" value="F:methyltransferase activity"/>
    <property type="evidence" value="ECO:0007669"/>
    <property type="project" value="UniProtKB-KW"/>
</dbReference>
<dbReference type="Gene3D" id="3.40.50.150">
    <property type="entry name" value="Vaccinia Virus protein VP39"/>
    <property type="match status" value="1"/>
</dbReference>
<gene>
    <name evidence="1" type="ORF">JQS43_18030</name>
</gene>
<sequence>MVRYLLLIAPSSNRVYAGEALRLAERELAAFGETVLRDAGLRDVSREEVAGVEYLGFTAEPPLTDDQLGFVSNLSGAYVLFGWEGPESLRPVRLTPTAYYDDDLLTILKYPGKTNEQFTRLLLNLTVAASQRSAELRGGERPEPSSRLVVCDPLCGRGTTLNQALRYGYDAVGIEADNAHVDAYAAFLRTWLRRKRLKHRVEIHPVRHERQRVARRLTASVAPSKAAHDAGADQRVTVVHADTLRAREFLKGRSCDVIVTDAPYGVVHGSRAAGRSARDRRPQELLDAALPGWVALLRPGGALGLSFNTHLASREEIAELLTRHDLSVVDSPGYQGFDHWVDQGITRDLLVATMPSAPRPAGHE</sequence>
<keyword evidence="1" id="KW-0489">Methyltransferase</keyword>